<evidence type="ECO:0000256" key="1">
    <source>
        <dbReference type="ARBA" id="ARBA00010164"/>
    </source>
</evidence>
<accession>A0A0N7HIS1</accession>
<name>A0A0N7HIS1_9RHOB</name>
<dbReference type="PANTHER" id="PTHR37419">
    <property type="entry name" value="SERINE/THREONINE-PROTEIN KINASE TOXIN HIPA"/>
    <property type="match status" value="1"/>
</dbReference>
<organism evidence="5 6">
    <name type="scientific">Celeribacter marinus</name>
    <dbReference type="NCBI Taxonomy" id="1397108"/>
    <lineage>
        <taxon>Bacteria</taxon>
        <taxon>Pseudomonadati</taxon>
        <taxon>Pseudomonadota</taxon>
        <taxon>Alphaproteobacteria</taxon>
        <taxon>Rhodobacterales</taxon>
        <taxon>Roseobacteraceae</taxon>
        <taxon>Celeribacter</taxon>
    </lineage>
</organism>
<dbReference type="RefSeq" id="WP_062218666.1">
    <property type="nucleotide sequence ID" value="NZ_CP012023.1"/>
</dbReference>
<sequence length="611" mass="68399">MLYLIGENLNSDRAHYLAEKGRIVQLMRGIYADATEDVDAIVLRHAVRIANYLYPRAYLSAASAVLLAPTRDGRLFISGPRSQRKRIRTLEIIQNIAPAHPSTSPALIADGLGEFRIDVSSLRQRCLEAFRLRSEHAASINEEMRASLAARLIEEYGDPKSAADALWALARENEWYREGEQAERYLLKSPSLIETRNEAALSFTVAWHGQPIGELRHDGFEWRWVAEKNFNLSLVQQRTPGKLPAFILSLLPEGWLERVLKESDERALLRSGKRYMSNITISSDPAEIAALPTDRLSTRLSEFSTKGVFIGRYEGPTRGDIENSFEENLARLFANSQTPRLSGVQIKAPMFLDQKGRLVPSTIEPFTHILKPAGTSGFQALPIIEYLSMTLGQAAGLETPAIALIGMPDGMPPALIVERFDIRRDTDDHSYIALEDICSVLDLPPEAKYGSTIERIARAVRPLSTAIEEDLTIILRRALFAWLIADGDMHLKNLALLKIAAPGTDTFASVRMAPLYDAVTTRVFPRLEHDRMALKLDGKDDRLRRADFLRLAATTGIPARAANNAMDELIKRFSTGLDQIIVPNVPNLEVEMMVKAEQMLELCRERLSAWH</sequence>
<evidence type="ECO:0000256" key="2">
    <source>
        <dbReference type="ARBA" id="ARBA00022679"/>
    </source>
</evidence>
<gene>
    <name evidence="5" type="ORF">IMCC12053_2058</name>
</gene>
<dbReference type="Pfam" id="PF07804">
    <property type="entry name" value="HipA_C"/>
    <property type="match status" value="1"/>
</dbReference>
<evidence type="ECO:0000313" key="5">
    <source>
        <dbReference type="EMBL" id="ALI56005.1"/>
    </source>
</evidence>
<reference evidence="5 6" key="1">
    <citation type="submission" date="2015-05" db="EMBL/GenBank/DDBJ databases">
        <authorList>
            <person name="Wang D.B."/>
            <person name="Wang M."/>
        </authorList>
    </citation>
    <scope>NUCLEOTIDE SEQUENCE [LARGE SCALE GENOMIC DNA]</scope>
    <source>
        <strain evidence="5 6">IMCC 12053</strain>
    </source>
</reference>
<evidence type="ECO:0000259" key="4">
    <source>
        <dbReference type="Pfam" id="PF07804"/>
    </source>
</evidence>
<feature type="domain" description="HipA-like C-terminal" evidence="4">
    <location>
        <begin position="341"/>
        <end position="574"/>
    </location>
</feature>
<dbReference type="PATRIC" id="fig|1397108.4.peg.2110"/>
<dbReference type="InterPro" id="IPR012893">
    <property type="entry name" value="HipA-like_C"/>
</dbReference>
<dbReference type="AlphaFoldDB" id="A0A0N7HIS1"/>
<protein>
    <recommendedName>
        <fullName evidence="4">HipA-like C-terminal domain-containing protein</fullName>
    </recommendedName>
</protein>
<keyword evidence="6" id="KW-1185">Reference proteome</keyword>
<proteinExistence type="inferred from homology"/>
<evidence type="ECO:0000256" key="3">
    <source>
        <dbReference type="ARBA" id="ARBA00022777"/>
    </source>
</evidence>
<dbReference type="EMBL" id="CP012023">
    <property type="protein sequence ID" value="ALI56005.1"/>
    <property type="molecule type" value="Genomic_DNA"/>
</dbReference>
<dbReference type="GO" id="GO:0004674">
    <property type="term" value="F:protein serine/threonine kinase activity"/>
    <property type="evidence" value="ECO:0007669"/>
    <property type="project" value="TreeGrafter"/>
</dbReference>
<dbReference type="STRING" id="1397108.IMCC12053_2058"/>
<dbReference type="KEGG" id="cmar:IMCC12053_2058"/>
<dbReference type="OrthoDB" id="9805913at2"/>
<dbReference type="Proteomes" id="UP000064920">
    <property type="component" value="Chromosome"/>
</dbReference>
<comment type="similarity">
    <text evidence="1">Belongs to the HipA Ser/Thr kinase family.</text>
</comment>
<dbReference type="InterPro" id="IPR052028">
    <property type="entry name" value="HipA_Ser/Thr_kinase"/>
</dbReference>
<evidence type="ECO:0000313" key="6">
    <source>
        <dbReference type="Proteomes" id="UP000064920"/>
    </source>
</evidence>
<dbReference type="PANTHER" id="PTHR37419:SF1">
    <property type="entry name" value="SERINE_THREONINE-PROTEIN KINASE TOXIN HIPA"/>
    <property type="match status" value="1"/>
</dbReference>
<dbReference type="GO" id="GO:0005829">
    <property type="term" value="C:cytosol"/>
    <property type="evidence" value="ECO:0007669"/>
    <property type="project" value="TreeGrafter"/>
</dbReference>
<keyword evidence="3" id="KW-0418">Kinase</keyword>
<keyword evidence="2" id="KW-0808">Transferase</keyword>